<dbReference type="PANTHER" id="PTHR12629">
    <property type="entry name" value="DIPHOSPHOINOSITOL POLYPHOSPHATE PHOSPHOHYDROLASE"/>
    <property type="match status" value="1"/>
</dbReference>
<evidence type="ECO:0000256" key="7">
    <source>
        <dbReference type="ARBA" id="ARBA00022946"/>
    </source>
</evidence>
<dbReference type="OrthoDB" id="2011998at2759"/>
<keyword evidence="8" id="KW-0496">Mitochondrion</keyword>
<name>A0A811SLP6_9POAL</name>
<evidence type="ECO:0000256" key="6">
    <source>
        <dbReference type="ARBA" id="ARBA00022842"/>
    </source>
</evidence>
<comment type="similarity">
    <text evidence="3">Belongs to the Nudix hydrolase family.</text>
</comment>
<dbReference type="InterPro" id="IPR000086">
    <property type="entry name" value="NUDIX_hydrolase_dom"/>
</dbReference>
<comment type="cofactor">
    <cofactor evidence="1">
        <name>Mg(2+)</name>
        <dbReference type="ChEBI" id="CHEBI:18420"/>
    </cofactor>
</comment>
<gene>
    <name evidence="10" type="ORF">NCGR_LOCUS67919</name>
</gene>
<dbReference type="CDD" id="cd04666">
    <property type="entry name" value="NUDIX_DIPP2_like_Nudt4"/>
    <property type="match status" value="1"/>
</dbReference>
<evidence type="ECO:0000256" key="4">
    <source>
        <dbReference type="ARBA" id="ARBA00022723"/>
    </source>
</evidence>
<dbReference type="SUPFAM" id="SSF55811">
    <property type="entry name" value="Nudix"/>
    <property type="match status" value="1"/>
</dbReference>
<dbReference type="Proteomes" id="UP000604825">
    <property type="component" value="Unassembled WGS sequence"/>
</dbReference>
<accession>A0A811SLP6</accession>
<evidence type="ECO:0000313" key="11">
    <source>
        <dbReference type="Proteomes" id="UP000604825"/>
    </source>
</evidence>
<dbReference type="Pfam" id="PF00293">
    <property type="entry name" value="NUDIX"/>
    <property type="match status" value="1"/>
</dbReference>
<evidence type="ECO:0000256" key="5">
    <source>
        <dbReference type="ARBA" id="ARBA00022801"/>
    </source>
</evidence>
<organism evidence="10 11">
    <name type="scientific">Miscanthus lutarioriparius</name>
    <dbReference type="NCBI Taxonomy" id="422564"/>
    <lineage>
        <taxon>Eukaryota</taxon>
        <taxon>Viridiplantae</taxon>
        <taxon>Streptophyta</taxon>
        <taxon>Embryophyta</taxon>
        <taxon>Tracheophyta</taxon>
        <taxon>Spermatophyta</taxon>
        <taxon>Magnoliopsida</taxon>
        <taxon>Liliopsida</taxon>
        <taxon>Poales</taxon>
        <taxon>Poaceae</taxon>
        <taxon>PACMAD clade</taxon>
        <taxon>Panicoideae</taxon>
        <taxon>Andropogonodae</taxon>
        <taxon>Andropogoneae</taxon>
        <taxon>Saccharinae</taxon>
        <taxon>Miscanthus</taxon>
    </lineage>
</organism>
<evidence type="ECO:0000256" key="8">
    <source>
        <dbReference type="ARBA" id="ARBA00023128"/>
    </source>
</evidence>
<dbReference type="PROSITE" id="PS00893">
    <property type="entry name" value="NUDIX_BOX"/>
    <property type="match status" value="1"/>
</dbReference>
<sequence length="226" mass="24751">MSAAGGVACQRAVAMSSDAVAARKGRLKQRYDNEFRLVAGCVPYRVNKKDDEVGNPCSSLGVGDDTAEVEVLMISTPHRTDMVFPKGGWEDDEDVYQAASREAMEEAGVKGIINRAALGHWVFKSKSSQNSTSPRGACKGYIFAMEVTEELETWPEQDTHNRRWVSPAEAYQLCRYDWMREALTALLERLSVLEPVAAAAATPELTDQAGMYMMLQTSSDGAVALC</sequence>
<keyword evidence="11" id="KW-1185">Reference proteome</keyword>
<keyword evidence="6" id="KW-0460">Magnesium</keyword>
<dbReference type="InterPro" id="IPR020084">
    <property type="entry name" value="NUDIX_hydrolase_CS"/>
</dbReference>
<dbReference type="EMBL" id="CAJGYO010000842">
    <property type="protein sequence ID" value="CAD6343821.1"/>
    <property type="molecule type" value="Genomic_DNA"/>
</dbReference>
<comment type="subcellular location">
    <subcellularLocation>
        <location evidence="2">Mitochondrion</location>
    </subcellularLocation>
</comment>
<dbReference type="GO" id="GO:0005634">
    <property type="term" value="C:nucleus"/>
    <property type="evidence" value="ECO:0007669"/>
    <property type="project" value="TreeGrafter"/>
</dbReference>
<evidence type="ECO:0000313" key="10">
    <source>
        <dbReference type="EMBL" id="CAD6343821.1"/>
    </source>
</evidence>
<dbReference type="PROSITE" id="PS51462">
    <property type="entry name" value="NUDIX"/>
    <property type="match status" value="1"/>
</dbReference>
<evidence type="ECO:0000256" key="1">
    <source>
        <dbReference type="ARBA" id="ARBA00001946"/>
    </source>
</evidence>
<dbReference type="AlphaFoldDB" id="A0A811SLP6"/>
<dbReference type="GO" id="GO:0005739">
    <property type="term" value="C:mitochondrion"/>
    <property type="evidence" value="ECO:0007669"/>
    <property type="project" value="UniProtKB-SubCell"/>
</dbReference>
<dbReference type="GO" id="GO:0016462">
    <property type="term" value="F:pyrophosphatase activity"/>
    <property type="evidence" value="ECO:0007669"/>
    <property type="project" value="InterPro"/>
</dbReference>
<comment type="caution">
    <text evidence="10">The sequence shown here is derived from an EMBL/GenBank/DDBJ whole genome shotgun (WGS) entry which is preliminary data.</text>
</comment>
<keyword evidence="7" id="KW-0809">Transit peptide</keyword>
<dbReference type="InterPro" id="IPR015797">
    <property type="entry name" value="NUDIX_hydrolase-like_dom_sf"/>
</dbReference>
<reference evidence="10" key="1">
    <citation type="submission" date="2020-10" db="EMBL/GenBank/DDBJ databases">
        <authorList>
            <person name="Han B."/>
            <person name="Lu T."/>
            <person name="Zhao Q."/>
            <person name="Huang X."/>
            <person name="Zhao Y."/>
        </authorList>
    </citation>
    <scope>NUCLEOTIDE SEQUENCE</scope>
</reference>
<dbReference type="InterPro" id="IPR047198">
    <property type="entry name" value="DDP-like_NUDIX"/>
</dbReference>
<evidence type="ECO:0000256" key="3">
    <source>
        <dbReference type="ARBA" id="ARBA00005582"/>
    </source>
</evidence>
<dbReference type="GO" id="GO:0046872">
    <property type="term" value="F:metal ion binding"/>
    <property type="evidence" value="ECO:0007669"/>
    <property type="project" value="UniProtKB-KW"/>
</dbReference>
<dbReference type="PANTHER" id="PTHR12629:SF77">
    <property type="entry name" value="OS02G0520100 PROTEIN"/>
    <property type="match status" value="1"/>
</dbReference>
<proteinExistence type="inferred from homology"/>
<keyword evidence="4" id="KW-0479">Metal-binding</keyword>
<evidence type="ECO:0000256" key="2">
    <source>
        <dbReference type="ARBA" id="ARBA00004173"/>
    </source>
</evidence>
<dbReference type="FunFam" id="3.90.79.10:FF:000030">
    <property type="entry name" value="Nudix hydrolase 13 mitochondrial"/>
    <property type="match status" value="1"/>
</dbReference>
<dbReference type="Gene3D" id="3.90.79.10">
    <property type="entry name" value="Nucleoside Triphosphate Pyrophosphohydrolase"/>
    <property type="match status" value="1"/>
</dbReference>
<feature type="domain" description="Nudix hydrolase" evidence="9">
    <location>
        <begin position="34"/>
        <end position="187"/>
    </location>
</feature>
<keyword evidence="5" id="KW-0378">Hydrolase</keyword>
<protein>
    <recommendedName>
        <fullName evidence="9">Nudix hydrolase domain-containing protein</fullName>
    </recommendedName>
</protein>
<evidence type="ECO:0000259" key="9">
    <source>
        <dbReference type="PROSITE" id="PS51462"/>
    </source>
</evidence>